<dbReference type="Gene3D" id="3.20.20.80">
    <property type="entry name" value="Glycosidases"/>
    <property type="match status" value="1"/>
</dbReference>
<reference evidence="3 4" key="1">
    <citation type="journal article" date="2023" name="bioRxiv">
        <title>Genome report: Whole genome sequence and annotation of Penstemon davidsonii.</title>
        <authorList>
            <person name="Ostevik K.L."/>
            <person name="Alabady M."/>
            <person name="Zhang M."/>
            <person name="Rausher M.D."/>
        </authorList>
    </citation>
    <scope>NUCLEOTIDE SEQUENCE [LARGE SCALE GENOMIC DNA]</scope>
    <source>
        <strain evidence="3">DNT005</strain>
        <tissue evidence="3">Whole leaf</tissue>
    </source>
</reference>
<keyword evidence="4" id="KW-1185">Reference proteome</keyword>
<feature type="chain" id="PRO_5045439597" evidence="2">
    <location>
        <begin position="25"/>
        <end position="500"/>
    </location>
</feature>
<accession>A0ABR0DUX3</accession>
<dbReference type="Pfam" id="PF03662">
    <property type="entry name" value="Glyco_hydro_79n"/>
    <property type="match status" value="1"/>
</dbReference>
<sequence>MSSLTLKKCCPLLVFVLCFSFIYAVESNLTISGTVFVNGKRSIAKTDENFICATLDWWPPESCNNGSCSWGRASLLNLDLKNVILLNAIKAFSPLRIRMGGTLQDQVIYQTKDNNTEPCVPFAQSSSGLFGFTNGCLPLARWDELNYFLNHSGAISTFGLNALNGKTIQPNNTATGPWDSSNAASLIRYTFKKGYNIYGWELGNELGGRPIMIGVAPDPYASDTMALHKLIQEIYRGVSIKPKILAPGGNFDRDWFEQYVAKTTNTLDVFTHHIYNLGRGYDPEEQLIQRILDPTVLDGVSDVLKSVEQILKNSGTSAVAWVFGPTRVDIGLWNEDVLQTIVDLGGNYGLLDTNNFVPNPDYYSALLWHRLMGSYVLSTNFMGTKMIRAYAHCAKQSKGISVLLINLGGNTTVRAKIDINGKQESEMGREEYHLTPMNGNIQSKRVLLNGKALSVGSPGTIPVLKGVTANSWEPIKVAPYSVVFVHMPNVVIQACTDVSS</sequence>
<dbReference type="Proteomes" id="UP001291926">
    <property type="component" value="Unassembled WGS sequence"/>
</dbReference>
<name>A0ABR0DUX3_9LAMI</name>
<proteinExistence type="inferred from homology"/>
<dbReference type="EMBL" id="JAYDYQ010001006">
    <property type="protein sequence ID" value="KAK4493024.1"/>
    <property type="molecule type" value="Genomic_DNA"/>
</dbReference>
<comment type="caution">
    <text evidence="3">The sequence shown here is derived from an EMBL/GenBank/DDBJ whole genome shotgun (WGS) entry which is preliminary data.</text>
</comment>
<evidence type="ECO:0000256" key="2">
    <source>
        <dbReference type="SAM" id="SignalP"/>
    </source>
</evidence>
<evidence type="ECO:0000313" key="3">
    <source>
        <dbReference type="EMBL" id="KAK4493024.1"/>
    </source>
</evidence>
<keyword evidence="2" id="KW-0732">Signal</keyword>
<evidence type="ECO:0000256" key="1">
    <source>
        <dbReference type="ARBA" id="ARBA00009800"/>
    </source>
</evidence>
<feature type="signal peptide" evidence="2">
    <location>
        <begin position="1"/>
        <end position="24"/>
    </location>
</feature>
<dbReference type="PANTHER" id="PTHR14363">
    <property type="entry name" value="HEPARANASE-RELATED"/>
    <property type="match status" value="1"/>
</dbReference>
<dbReference type="PANTHER" id="PTHR14363:SF17">
    <property type="entry name" value="HEPARANASE-LIKE PROTEIN 3"/>
    <property type="match status" value="1"/>
</dbReference>
<dbReference type="SUPFAM" id="SSF51445">
    <property type="entry name" value="(Trans)glycosidases"/>
    <property type="match status" value="1"/>
</dbReference>
<protein>
    <submittedName>
        <fullName evidence="3">Uncharacterized protein</fullName>
    </submittedName>
</protein>
<dbReference type="InterPro" id="IPR005199">
    <property type="entry name" value="Glyco_hydro_79"/>
</dbReference>
<gene>
    <name evidence="3" type="ORF">RD792_000003</name>
</gene>
<evidence type="ECO:0000313" key="4">
    <source>
        <dbReference type="Proteomes" id="UP001291926"/>
    </source>
</evidence>
<organism evidence="3 4">
    <name type="scientific">Penstemon davidsonii</name>
    <dbReference type="NCBI Taxonomy" id="160366"/>
    <lineage>
        <taxon>Eukaryota</taxon>
        <taxon>Viridiplantae</taxon>
        <taxon>Streptophyta</taxon>
        <taxon>Embryophyta</taxon>
        <taxon>Tracheophyta</taxon>
        <taxon>Spermatophyta</taxon>
        <taxon>Magnoliopsida</taxon>
        <taxon>eudicotyledons</taxon>
        <taxon>Gunneridae</taxon>
        <taxon>Pentapetalae</taxon>
        <taxon>asterids</taxon>
        <taxon>lamiids</taxon>
        <taxon>Lamiales</taxon>
        <taxon>Plantaginaceae</taxon>
        <taxon>Cheloneae</taxon>
        <taxon>Penstemon</taxon>
    </lineage>
</organism>
<comment type="similarity">
    <text evidence="1">Belongs to the glycosyl hydrolase 79 family.</text>
</comment>
<dbReference type="InterPro" id="IPR017853">
    <property type="entry name" value="GH"/>
</dbReference>